<name>R5XS80_9FIRM</name>
<protein>
    <submittedName>
        <fullName evidence="1">Uncharacterized protein</fullName>
    </submittedName>
</protein>
<reference evidence="1" key="1">
    <citation type="submission" date="2012-11" db="EMBL/GenBank/DDBJ databases">
        <title>Dependencies among metagenomic species, viruses, plasmids and units of genetic variation.</title>
        <authorList>
            <person name="Nielsen H.B."/>
            <person name="Almeida M."/>
            <person name="Juncker A.S."/>
            <person name="Rasmussen S."/>
            <person name="Li J."/>
            <person name="Sunagawa S."/>
            <person name="Plichta D."/>
            <person name="Gautier L."/>
            <person name="Le Chatelier E."/>
            <person name="Peletier E."/>
            <person name="Bonde I."/>
            <person name="Nielsen T."/>
            <person name="Manichanh C."/>
            <person name="Arumugam M."/>
            <person name="Batto J."/>
            <person name="Santos M.B.Q.D."/>
            <person name="Blom N."/>
            <person name="Borruel N."/>
            <person name="Burgdorf K.S."/>
            <person name="Boumezbeur F."/>
            <person name="Casellas F."/>
            <person name="Dore J."/>
            <person name="Guarner F."/>
            <person name="Hansen T."/>
            <person name="Hildebrand F."/>
            <person name="Kaas R.S."/>
            <person name="Kennedy S."/>
            <person name="Kristiansen K."/>
            <person name="Kultima J.R."/>
            <person name="Leonard P."/>
            <person name="Levenez F."/>
            <person name="Lund O."/>
            <person name="Moumen B."/>
            <person name="Le Paslier D."/>
            <person name="Pons N."/>
            <person name="Pedersen O."/>
            <person name="Prifti E."/>
            <person name="Qin J."/>
            <person name="Raes J."/>
            <person name="Tap J."/>
            <person name="Tims S."/>
            <person name="Ussery D.W."/>
            <person name="Yamada T."/>
            <person name="MetaHit consortium"/>
            <person name="Renault P."/>
            <person name="Sicheritz-Ponten T."/>
            <person name="Bork P."/>
            <person name="Wang J."/>
            <person name="Brunak S."/>
            <person name="Ehrlich S.D."/>
        </authorList>
    </citation>
    <scope>NUCLEOTIDE SEQUENCE [LARGE SCALE GENOMIC DNA]</scope>
</reference>
<dbReference type="Proteomes" id="UP000017980">
    <property type="component" value="Unassembled WGS sequence"/>
</dbReference>
<accession>R5XS80</accession>
<evidence type="ECO:0000313" key="2">
    <source>
        <dbReference type="Proteomes" id="UP000017980"/>
    </source>
</evidence>
<sequence length="384" mass="41267">MQCNKNTMNTRVIKGNQFTQDMMIDPRQFVMGEREFNYKEVAPMQQIQPLPPMQPLPPQQNMPCGCNPQGPGNQVCNEVCEPVTVTDSTYTICATVNCESGSSNNCCDNSIVPPPITAANSMTRLIAGYQVSDMIKFDRVATSATPVLAAGALTSPTVTVTGAPLNPGTYRFKVKEVCFGDLNLAINTGAPTLGGVALTQTNNVFNTTYTRLVRSPINLPASLQCCKQCLGTTLEYNQPTLSATVSSPTAPTTETIPVLLRGKCGCTNIEVRTTINVQTNISFTFDSLKGALCRRPNLTPVLADQYYQAKLTLGCINATITAPTVAGGAYTISIVDPVYANLVMRLTVSLLSYGTMAVLSTIEPVQARDIPVQTANFDFDSCLQ</sequence>
<proteinExistence type="predicted"/>
<comment type="caution">
    <text evidence="1">The sequence shown here is derived from an EMBL/GenBank/DDBJ whole genome shotgun (WGS) entry which is preliminary data.</text>
</comment>
<evidence type="ECO:0000313" key="1">
    <source>
        <dbReference type="EMBL" id="CDA11636.1"/>
    </source>
</evidence>
<dbReference type="AlphaFoldDB" id="R5XS80"/>
<organism evidence="1 2">
    <name type="scientific">Intestinibacter bartlettii CAG:1329</name>
    <dbReference type="NCBI Taxonomy" id="1263063"/>
    <lineage>
        <taxon>Bacteria</taxon>
        <taxon>Bacillati</taxon>
        <taxon>Bacillota</taxon>
        <taxon>Clostridia</taxon>
        <taxon>Peptostreptococcales</taxon>
        <taxon>Peptostreptococcaceae</taxon>
        <taxon>Intestinibacter</taxon>
    </lineage>
</organism>
<dbReference type="RefSeq" id="WP_022072632.1">
    <property type="nucleotide sequence ID" value="NZ_HF999329.1"/>
</dbReference>
<gene>
    <name evidence="1" type="ORF">BN488_02594</name>
</gene>
<dbReference type="EMBL" id="CBBD010000058">
    <property type="protein sequence ID" value="CDA11636.1"/>
    <property type="molecule type" value="Genomic_DNA"/>
</dbReference>